<keyword evidence="1" id="KW-0472">Membrane</keyword>
<dbReference type="Gene3D" id="2.60.40.2540">
    <property type="match status" value="1"/>
</dbReference>
<keyword evidence="2" id="KW-0732">Signal</keyword>
<protein>
    <submittedName>
        <fullName evidence="4">OmpA family protein</fullName>
    </submittedName>
</protein>
<feature type="signal peptide" evidence="2">
    <location>
        <begin position="1"/>
        <end position="19"/>
    </location>
</feature>
<accession>A0A8I1W639</accession>
<dbReference type="PANTHER" id="PTHR30329">
    <property type="entry name" value="STATOR ELEMENT OF FLAGELLAR MOTOR COMPLEX"/>
    <property type="match status" value="1"/>
</dbReference>
<reference evidence="4" key="1">
    <citation type="submission" date="2021-03" db="EMBL/GenBank/DDBJ databases">
        <title>Plesiomonas shigelloides zfcc0051, isolated from zebrafish feces.</title>
        <authorList>
            <person name="Vanderhoek Z."/>
            <person name="Gaulke C."/>
        </authorList>
    </citation>
    <scope>NUCLEOTIDE SEQUENCE</scope>
    <source>
        <strain evidence="4">Zfcc0051</strain>
    </source>
</reference>
<dbReference type="Gene3D" id="3.30.1330.60">
    <property type="entry name" value="OmpA-like domain"/>
    <property type="match status" value="1"/>
</dbReference>
<name>A0A8I1W639_PLESH</name>
<dbReference type="AlphaFoldDB" id="A0A8I1W639"/>
<dbReference type="GO" id="GO:0016020">
    <property type="term" value="C:membrane"/>
    <property type="evidence" value="ECO:0007669"/>
    <property type="project" value="UniProtKB-UniRule"/>
</dbReference>
<dbReference type="Proteomes" id="UP000664658">
    <property type="component" value="Unassembled WGS sequence"/>
</dbReference>
<evidence type="ECO:0000256" key="1">
    <source>
        <dbReference type="PROSITE-ProRule" id="PRU00473"/>
    </source>
</evidence>
<dbReference type="InterPro" id="IPR036737">
    <property type="entry name" value="OmpA-like_sf"/>
</dbReference>
<evidence type="ECO:0000256" key="2">
    <source>
        <dbReference type="SAM" id="SignalP"/>
    </source>
</evidence>
<dbReference type="InterPro" id="IPR041544">
    <property type="entry name" value="MotY_N"/>
</dbReference>
<dbReference type="InterPro" id="IPR050330">
    <property type="entry name" value="Bact_OuterMem_StrucFunc"/>
</dbReference>
<dbReference type="GeneID" id="69706654"/>
<evidence type="ECO:0000313" key="5">
    <source>
        <dbReference type="Proteomes" id="UP000664658"/>
    </source>
</evidence>
<dbReference type="PRINTS" id="PR01023">
    <property type="entry name" value="NAFLGMOTY"/>
</dbReference>
<organism evidence="4 5">
    <name type="scientific">Plesiomonas shigelloides</name>
    <name type="common">Aeromonas shigelloides</name>
    <dbReference type="NCBI Taxonomy" id="703"/>
    <lineage>
        <taxon>Bacteria</taxon>
        <taxon>Pseudomonadati</taxon>
        <taxon>Pseudomonadota</taxon>
        <taxon>Gammaproteobacteria</taxon>
        <taxon>Enterobacterales</taxon>
        <taxon>Enterobacteriaceae</taxon>
        <taxon>Plesiomonas</taxon>
    </lineage>
</organism>
<comment type="caution">
    <text evidence="4">The sequence shown here is derived from an EMBL/GenBank/DDBJ whole genome shotgun (WGS) entry which is preliminary data.</text>
</comment>
<dbReference type="Pfam" id="PF18393">
    <property type="entry name" value="MotY_N"/>
    <property type="match status" value="1"/>
</dbReference>
<evidence type="ECO:0000259" key="3">
    <source>
        <dbReference type="PROSITE" id="PS51123"/>
    </source>
</evidence>
<dbReference type="PANTHER" id="PTHR30329:SF21">
    <property type="entry name" value="LIPOPROTEIN YIAD-RELATED"/>
    <property type="match status" value="1"/>
</dbReference>
<dbReference type="Pfam" id="PF00691">
    <property type="entry name" value="OmpA"/>
    <property type="match status" value="1"/>
</dbReference>
<dbReference type="PROSITE" id="PS51123">
    <property type="entry name" value="OMPA_2"/>
    <property type="match status" value="1"/>
</dbReference>
<dbReference type="RefSeq" id="WP_010863781.1">
    <property type="nucleotide sequence ID" value="NZ_CP050969.1"/>
</dbReference>
<feature type="domain" description="OmpA-like" evidence="3">
    <location>
        <begin position="171"/>
        <end position="288"/>
    </location>
</feature>
<dbReference type="CDD" id="cd07185">
    <property type="entry name" value="OmpA_C-like"/>
    <property type="match status" value="1"/>
</dbReference>
<gene>
    <name evidence="4" type="ORF">J2R62_05630</name>
</gene>
<evidence type="ECO:0000313" key="4">
    <source>
        <dbReference type="EMBL" id="MBO1107706.1"/>
    </source>
</evidence>
<dbReference type="EMBL" id="JAFNAA010000004">
    <property type="protein sequence ID" value="MBO1107706.1"/>
    <property type="molecule type" value="Genomic_DNA"/>
</dbReference>
<sequence>MIKKVVVAGLMLVSPFLRAERQFFAGIDDSTWVMTQDTPLECRLEHPVPGYGTGVFSSHASKKINLDFELQMFRPMAETRQATLLSLPPRWMPGTNAGTINTLKLFKQFDGYVNGQDAWRMLTELERGRLPTLSYRDWYYNNERVQVSLSPAHFKGPYKKYLACVQRLLPYSFDDIAYTVLHYQANSEKLTFDSQKKLDQIAQYIRHIKDVELVLVAAHSDDREVASNSEELARKRAENMQHYFVKQGLKPEQIQLQVHGDQRPVADNRSALNRGLNRRLIISLSRSSDM</sequence>
<dbReference type="InterPro" id="IPR006665">
    <property type="entry name" value="OmpA-like"/>
</dbReference>
<dbReference type="SUPFAM" id="SSF103088">
    <property type="entry name" value="OmpA-like"/>
    <property type="match status" value="1"/>
</dbReference>
<feature type="chain" id="PRO_5034553334" evidence="2">
    <location>
        <begin position="20"/>
        <end position="290"/>
    </location>
</feature>
<proteinExistence type="predicted"/>